<dbReference type="SUPFAM" id="SSF159709">
    <property type="entry name" value="PhnH-like"/>
    <property type="match status" value="1"/>
</dbReference>
<sequence>MRLLAHFDQPVDDAQHAFRRILKALSEPGVLVSLPHRSGWLPLNPAATSIVLTLLDQETPLYLDAPLNSDAVQQNVRFHTGAPLTTNSGASSFALFANEITEKQLANCPAGDELTPEHSATVIIQVDCLHQGTPLRLRGPGIEHCRTIAPQLPAAVLNYLLNRPVIFPAGIDFLLACGENLMAIPRTTHVEVC</sequence>
<dbReference type="PIRSF" id="PIRSF020680">
    <property type="entry name" value="PhnH"/>
    <property type="match status" value="1"/>
</dbReference>
<dbReference type="NCBIfam" id="TIGR03292">
    <property type="entry name" value="PhnH_redo"/>
    <property type="match status" value="1"/>
</dbReference>
<accession>A0A7U4GI82</accession>
<reference evidence="1 2" key="1">
    <citation type="submission" date="2017-11" db="EMBL/GenBank/DDBJ databases">
        <title>The complete genome sequence and comparative genome analysis of Yersinia enterocolitica strain LC20.</title>
        <authorList>
            <person name="Shi G."/>
            <person name="Su M."/>
            <person name="Liang J."/>
            <person name="Gu W."/>
            <person name="Xiao Y."/>
            <person name="Zhang Z."/>
            <person name="Qiu H."/>
            <person name="Duan R."/>
            <person name="Zhang Z."/>
            <person name="Li Y."/>
            <person name="Zhang X."/>
            <person name="Ling Y."/>
            <person name="Song L."/>
            <person name="Chen M."/>
            <person name="Zhao Y."/>
            <person name="Wu J."/>
            <person name="Jing H."/>
            <person name="Xiao J."/>
            <person name="Wang X."/>
        </authorList>
    </citation>
    <scope>NUCLEOTIDE SEQUENCE [LARGE SCALE GENOMIC DNA]</scope>
    <source>
        <strain evidence="1 2">LC20</strain>
    </source>
</reference>
<protein>
    <submittedName>
        <fullName evidence="1">Phosphonate C-P lyase system protein PhnH</fullName>
    </submittedName>
</protein>
<dbReference type="AlphaFoldDB" id="A0A7U4GI82"/>
<keyword evidence="1" id="KW-0456">Lyase</keyword>
<name>A0A7U4GI82_YEREN</name>
<dbReference type="Pfam" id="PF05845">
    <property type="entry name" value="PhnH"/>
    <property type="match status" value="1"/>
</dbReference>
<gene>
    <name evidence="1" type="ORF">LC20_04703</name>
</gene>
<dbReference type="Gene3D" id="3.40.50.11310">
    <property type="entry name" value="Bacterial phosphonate metabolism protein PhnH"/>
    <property type="match status" value="1"/>
</dbReference>
<dbReference type="KEGG" id="yel:LC20_04703"/>
<dbReference type="Proteomes" id="UP000230961">
    <property type="component" value="Chromosome"/>
</dbReference>
<dbReference type="GO" id="GO:0016829">
    <property type="term" value="F:lyase activity"/>
    <property type="evidence" value="ECO:0007669"/>
    <property type="project" value="UniProtKB-KW"/>
</dbReference>
<dbReference type="InterPro" id="IPR008772">
    <property type="entry name" value="Phosphonate_metab_PhnH"/>
</dbReference>
<dbReference type="InterPro" id="IPR038058">
    <property type="entry name" value="PhnH-like_sp"/>
</dbReference>
<dbReference type="EMBL" id="CP007448">
    <property type="protein sequence ID" value="AHM75956.1"/>
    <property type="molecule type" value="Genomic_DNA"/>
</dbReference>
<evidence type="ECO:0000313" key="2">
    <source>
        <dbReference type="Proteomes" id="UP000230961"/>
    </source>
</evidence>
<dbReference type="GO" id="GO:0019634">
    <property type="term" value="P:organic phosphonate metabolic process"/>
    <property type="evidence" value="ECO:0007669"/>
    <property type="project" value="InterPro"/>
</dbReference>
<proteinExistence type="predicted"/>
<evidence type="ECO:0000313" key="1">
    <source>
        <dbReference type="EMBL" id="AHM75956.1"/>
    </source>
</evidence>
<organism evidence="1 2">
    <name type="scientific">Yersinia enterocolitica LC20</name>
    <dbReference type="NCBI Taxonomy" id="1443113"/>
    <lineage>
        <taxon>Bacteria</taxon>
        <taxon>Pseudomonadati</taxon>
        <taxon>Pseudomonadota</taxon>
        <taxon>Gammaproteobacteria</taxon>
        <taxon>Enterobacterales</taxon>
        <taxon>Yersiniaceae</taxon>
        <taxon>Yersinia</taxon>
    </lineage>
</organism>